<reference evidence="2" key="1">
    <citation type="journal article" date="2018" name="Genome Biol.">
        <title>SKESA: strategic k-mer extension for scrupulous assemblies.</title>
        <authorList>
            <person name="Souvorov A."/>
            <person name="Agarwala R."/>
            <person name="Lipman D.J."/>
        </authorList>
    </citation>
    <scope>NUCLEOTIDE SEQUENCE</scope>
    <source>
        <strain evidence="2">MA.CCC_P6</strain>
    </source>
</reference>
<sequence>MKVVNIESKKNDYKKNLKTLKKLYFSIELAGRGNPPPRKMMAVWASLAAGLICFLLWHFIKPMPFYFNIYTVFIFIGIVYFLSYKMNSKSDLWAKEIDKLLSMYDPIDKDSYIELQSHTRDFGIDIDYISEWILKEKSIIYRRLGKKQHVNFINRKI</sequence>
<evidence type="ECO:0000313" key="2">
    <source>
        <dbReference type="EMBL" id="HAG4612916.1"/>
    </source>
</evidence>
<protein>
    <submittedName>
        <fullName evidence="2">Uncharacterized protein</fullName>
    </submittedName>
</protein>
<keyword evidence="1" id="KW-0472">Membrane</keyword>
<gene>
    <name evidence="2" type="ORF">G8549_004529</name>
</gene>
<comment type="caution">
    <text evidence="2">The sequence shown here is derived from an EMBL/GenBank/DDBJ whole genome shotgun (WGS) entry which is preliminary data.</text>
</comment>
<feature type="transmembrane region" description="Helical" evidence="1">
    <location>
        <begin position="41"/>
        <end position="59"/>
    </location>
</feature>
<feature type="transmembrane region" description="Helical" evidence="1">
    <location>
        <begin position="65"/>
        <end position="83"/>
    </location>
</feature>
<keyword evidence="1" id="KW-0812">Transmembrane</keyword>
<evidence type="ECO:0000256" key="1">
    <source>
        <dbReference type="SAM" id="Phobius"/>
    </source>
</evidence>
<accession>A0A763UXF2</accession>
<dbReference type="AlphaFoldDB" id="A0A763UXF2"/>
<proteinExistence type="predicted"/>
<organism evidence="2">
    <name type="scientific">Salmonella enterica</name>
    <name type="common">Salmonella choleraesuis</name>
    <dbReference type="NCBI Taxonomy" id="28901"/>
    <lineage>
        <taxon>Bacteria</taxon>
        <taxon>Pseudomonadati</taxon>
        <taxon>Pseudomonadota</taxon>
        <taxon>Gammaproteobacteria</taxon>
        <taxon>Enterobacterales</taxon>
        <taxon>Enterobacteriaceae</taxon>
        <taxon>Salmonella</taxon>
    </lineage>
</organism>
<name>A0A763UXF2_SALER</name>
<keyword evidence="1" id="KW-1133">Transmembrane helix</keyword>
<dbReference type="EMBL" id="DAAYKR010000016">
    <property type="protein sequence ID" value="HAG4612916.1"/>
    <property type="molecule type" value="Genomic_DNA"/>
</dbReference>
<reference evidence="2" key="2">
    <citation type="submission" date="2020-02" db="EMBL/GenBank/DDBJ databases">
        <authorList>
            <consortium name="NCBI Pathogen Detection Project"/>
        </authorList>
    </citation>
    <scope>NUCLEOTIDE SEQUENCE</scope>
    <source>
        <strain evidence="2">MA.CCC_P6</strain>
    </source>
</reference>